<reference evidence="3" key="1">
    <citation type="journal article" date="2019" name="Int. J. Syst. Evol. Microbiol.">
        <title>The Global Catalogue of Microorganisms (GCM) 10K type strain sequencing project: providing services to taxonomists for standard genome sequencing and annotation.</title>
        <authorList>
            <consortium name="The Broad Institute Genomics Platform"/>
            <consortium name="The Broad Institute Genome Sequencing Center for Infectious Disease"/>
            <person name="Wu L."/>
            <person name="Ma J."/>
        </authorList>
    </citation>
    <scope>NUCLEOTIDE SEQUENCE [LARGE SCALE GENOMIC DNA]</scope>
    <source>
        <strain evidence="3">CGMCC 4.7323</strain>
    </source>
</reference>
<dbReference type="InterPro" id="IPR015422">
    <property type="entry name" value="PyrdxlP-dep_Trfase_small"/>
</dbReference>
<sequence>MAGYGPRVMDGAGVAEHSGGMQRRAPLGGAEFAPETTFLNSASSGLLPARSAAALRAALDESASYGTMGRDYFGAATASRAAFARLVGVPAERVAVGSSVAVQSGFVAGSLPAGAEVLVPEGDFSSLVNPFAARPDITLRTAPLEALADAVRPGTALVAFSAVQSVDGRIADLAAIRDAARAHGARTYLDATQAAGWLPLPAADFDFVVAGAFKWLLCPRGTTFMAFGGELGAGTPWPAAPHAGWVAGEDPGASNYGPIRPAATARRFDEPHAHYSYVGAERSLALIEELGVDAVHAHNTALAAHYRAGLAERGLAPVPAPGSAIVSTPGLTDAEHRLTEAGVRIAVRGGLLRASFHLYNSTDDVERLLSLLGPRPGR</sequence>
<keyword evidence="3" id="KW-1185">Reference proteome</keyword>
<feature type="domain" description="Aminotransferase class V" evidence="1">
    <location>
        <begin position="77"/>
        <end position="368"/>
    </location>
</feature>
<evidence type="ECO:0000313" key="2">
    <source>
        <dbReference type="EMBL" id="GGN63964.1"/>
    </source>
</evidence>
<dbReference type="Pfam" id="PF00266">
    <property type="entry name" value="Aminotran_5"/>
    <property type="match status" value="1"/>
</dbReference>
<dbReference type="InterPro" id="IPR015421">
    <property type="entry name" value="PyrdxlP-dep_Trfase_major"/>
</dbReference>
<organism evidence="2 3">
    <name type="scientific">Streptomyces kronopolitis</name>
    <dbReference type="NCBI Taxonomy" id="1612435"/>
    <lineage>
        <taxon>Bacteria</taxon>
        <taxon>Bacillati</taxon>
        <taxon>Actinomycetota</taxon>
        <taxon>Actinomycetes</taxon>
        <taxon>Kitasatosporales</taxon>
        <taxon>Streptomycetaceae</taxon>
        <taxon>Streptomyces</taxon>
    </lineage>
</organism>
<evidence type="ECO:0000259" key="1">
    <source>
        <dbReference type="Pfam" id="PF00266"/>
    </source>
</evidence>
<dbReference type="PANTHER" id="PTHR43586:SF21">
    <property type="entry name" value="PYRIDOXAL PHOSPHATE (PLP)-DEPENDENT ASPARTATE AMINOTRANSFERASE SUPERFAMILY"/>
    <property type="match status" value="1"/>
</dbReference>
<dbReference type="PANTHER" id="PTHR43586">
    <property type="entry name" value="CYSTEINE DESULFURASE"/>
    <property type="match status" value="1"/>
</dbReference>
<dbReference type="InterPro" id="IPR015424">
    <property type="entry name" value="PyrdxlP-dep_Trfase"/>
</dbReference>
<dbReference type="SUPFAM" id="SSF53383">
    <property type="entry name" value="PLP-dependent transferases"/>
    <property type="match status" value="1"/>
</dbReference>
<name>A0ABQ2K1F6_9ACTN</name>
<dbReference type="EMBL" id="BMND01000057">
    <property type="protein sequence ID" value="GGN63964.1"/>
    <property type="molecule type" value="Genomic_DNA"/>
</dbReference>
<gene>
    <name evidence="2" type="ORF">GCM10012285_65570</name>
</gene>
<evidence type="ECO:0000313" key="3">
    <source>
        <dbReference type="Proteomes" id="UP000600080"/>
    </source>
</evidence>
<proteinExistence type="predicted"/>
<dbReference type="Proteomes" id="UP000600080">
    <property type="component" value="Unassembled WGS sequence"/>
</dbReference>
<comment type="caution">
    <text evidence="2">The sequence shown here is derived from an EMBL/GenBank/DDBJ whole genome shotgun (WGS) entry which is preliminary data.</text>
</comment>
<dbReference type="Gene3D" id="3.40.640.10">
    <property type="entry name" value="Type I PLP-dependent aspartate aminotransferase-like (Major domain)"/>
    <property type="match status" value="1"/>
</dbReference>
<accession>A0ABQ2K1F6</accession>
<dbReference type="InterPro" id="IPR000192">
    <property type="entry name" value="Aminotrans_V_dom"/>
</dbReference>
<protein>
    <recommendedName>
        <fullName evidence="1">Aminotransferase class V domain-containing protein</fullName>
    </recommendedName>
</protein>
<dbReference type="Gene3D" id="3.90.1150.10">
    <property type="entry name" value="Aspartate Aminotransferase, domain 1"/>
    <property type="match status" value="1"/>
</dbReference>